<dbReference type="SUPFAM" id="SSF46894">
    <property type="entry name" value="C-terminal effector domain of the bipartite response regulators"/>
    <property type="match status" value="1"/>
</dbReference>
<dbReference type="FunFam" id="3.40.50.2300:FF:000001">
    <property type="entry name" value="DNA-binding response regulator PhoB"/>
    <property type="match status" value="1"/>
</dbReference>
<comment type="caution">
    <text evidence="10">The sequence shown here is derived from an EMBL/GenBank/DDBJ whole genome shotgun (WGS) entry which is preliminary data.</text>
</comment>
<evidence type="ECO:0000256" key="3">
    <source>
        <dbReference type="ARBA" id="ARBA00023015"/>
    </source>
</evidence>
<dbReference type="GO" id="GO:0032993">
    <property type="term" value="C:protein-DNA complex"/>
    <property type="evidence" value="ECO:0007669"/>
    <property type="project" value="TreeGrafter"/>
</dbReference>
<feature type="DNA-binding region" description="OmpR/PhoB-type" evidence="7">
    <location>
        <begin position="126"/>
        <end position="226"/>
    </location>
</feature>
<keyword evidence="4 7" id="KW-0238">DNA-binding</keyword>
<dbReference type="Pfam" id="PF00486">
    <property type="entry name" value="Trans_reg_C"/>
    <property type="match status" value="1"/>
</dbReference>
<evidence type="ECO:0000256" key="5">
    <source>
        <dbReference type="ARBA" id="ARBA00023163"/>
    </source>
</evidence>
<gene>
    <name evidence="10" type="ORF">FBF83_05675</name>
</gene>
<keyword evidence="1 6" id="KW-0597">Phosphoprotein</keyword>
<dbReference type="CDD" id="cd00383">
    <property type="entry name" value="trans_reg_C"/>
    <property type="match status" value="1"/>
</dbReference>
<dbReference type="Gene3D" id="6.10.250.690">
    <property type="match status" value="1"/>
</dbReference>
<dbReference type="PANTHER" id="PTHR48111:SF1">
    <property type="entry name" value="TWO-COMPONENT RESPONSE REGULATOR ORR33"/>
    <property type="match status" value="1"/>
</dbReference>
<keyword evidence="5" id="KW-0804">Transcription</keyword>
<sequence length="227" mass="26286">MKQTILVVEDDQMIRSLVTIYLKGAGYRVVEADDGESAKDVFLEHHPCLVVLDLMLPKLSGEEFCKWVREQERNEVSIIMLSAKARTDDKINGLKMGADDYLTKPFDPEELIAHVEAVLRRTGQFCQKLTYNGLCIKPRKGEVLLYDRQLNLTKHEFNLLYHFMENPNVVITREDLIQQLYPYVDKTVMDRTIDAHIKKLRAKIESNPSIPERIQTVRGMGYKFVVE</sequence>
<dbReference type="AlphaFoldDB" id="A0A4V5Q206"/>
<dbReference type="Gene3D" id="3.40.50.2300">
    <property type="match status" value="1"/>
</dbReference>
<accession>A0A4V5Q206</accession>
<dbReference type="GO" id="GO:0000976">
    <property type="term" value="F:transcription cis-regulatory region binding"/>
    <property type="evidence" value="ECO:0007669"/>
    <property type="project" value="TreeGrafter"/>
</dbReference>
<dbReference type="SMART" id="SM00448">
    <property type="entry name" value="REC"/>
    <property type="match status" value="1"/>
</dbReference>
<evidence type="ECO:0000259" key="9">
    <source>
        <dbReference type="PROSITE" id="PS51755"/>
    </source>
</evidence>
<dbReference type="GO" id="GO:0005829">
    <property type="term" value="C:cytosol"/>
    <property type="evidence" value="ECO:0007669"/>
    <property type="project" value="TreeGrafter"/>
</dbReference>
<dbReference type="OrthoDB" id="2578266at2"/>
<evidence type="ECO:0000256" key="1">
    <source>
        <dbReference type="ARBA" id="ARBA00022553"/>
    </source>
</evidence>
<name>A0A4V5Q206_9BACL</name>
<dbReference type="GO" id="GO:0006355">
    <property type="term" value="P:regulation of DNA-templated transcription"/>
    <property type="evidence" value="ECO:0007669"/>
    <property type="project" value="InterPro"/>
</dbReference>
<dbReference type="EMBL" id="SWFM01000001">
    <property type="protein sequence ID" value="TKD72278.1"/>
    <property type="molecule type" value="Genomic_DNA"/>
</dbReference>
<evidence type="ECO:0000256" key="7">
    <source>
        <dbReference type="PROSITE-ProRule" id="PRU01091"/>
    </source>
</evidence>
<proteinExistence type="predicted"/>
<feature type="modified residue" description="4-aspartylphosphate" evidence="6">
    <location>
        <position position="53"/>
    </location>
</feature>
<evidence type="ECO:0000256" key="6">
    <source>
        <dbReference type="PROSITE-ProRule" id="PRU00169"/>
    </source>
</evidence>
<dbReference type="RefSeq" id="WP_136946129.1">
    <property type="nucleotide sequence ID" value="NZ_SWFM01000001.1"/>
</dbReference>
<dbReference type="PROSITE" id="PS50110">
    <property type="entry name" value="RESPONSE_REGULATORY"/>
    <property type="match status" value="1"/>
</dbReference>
<dbReference type="InterPro" id="IPR036388">
    <property type="entry name" value="WH-like_DNA-bd_sf"/>
</dbReference>
<dbReference type="PANTHER" id="PTHR48111">
    <property type="entry name" value="REGULATOR OF RPOS"/>
    <property type="match status" value="1"/>
</dbReference>
<dbReference type="InterPro" id="IPR001789">
    <property type="entry name" value="Sig_transdc_resp-reg_receiver"/>
</dbReference>
<evidence type="ECO:0000313" key="11">
    <source>
        <dbReference type="Proteomes" id="UP000310541"/>
    </source>
</evidence>
<dbReference type="SUPFAM" id="SSF52172">
    <property type="entry name" value="CheY-like"/>
    <property type="match status" value="1"/>
</dbReference>
<dbReference type="InterPro" id="IPR016032">
    <property type="entry name" value="Sig_transdc_resp-reg_C-effctor"/>
</dbReference>
<evidence type="ECO:0000259" key="8">
    <source>
        <dbReference type="PROSITE" id="PS50110"/>
    </source>
</evidence>
<dbReference type="SMART" id="SM00862">
    <property type="entry name" value="Trans_reg_C"/>
    <property type="match status" value="1"/>
</dbReference>
<evidence type="ECO:0000313" key="10">
    <source>
        <dbReference type="EMBL" id="TKD72278.1"/>
    </source>
</evidence>
<evidence type="ECO:0000256" key="4">
    <source>
        <dbReference type="ARBA" id="ARBA00023125"/>
    </source>
</evidence>
<feature type="domain" description="Response regulatory" evidence="8">
    <location>
        <begin position="4"/>
        <end position="119"/>
    </location>
</feature>
<dbReference type="InterPro" id="IPR039420">
    <property type="entry name" value="WalR-like"/>
</dbReference>
<dbReference type="PROSITE" id="PS51755">
    <property type="entry name" value="OMPR_PHOB"/>
    <property type="match status" value="1"/>
</dbReference>
<keyword evidence="2" id="KW-0902">Two-component regulatory system</keyword>
<keyword evidence="3" id="KW-0805">Transcription regulation</keyword>
<dbReference type="CDD" id="cd17574">
    <property type="entry name" value="REC_OmpR"/>
    <property type="match status" value="1"/>
</dbReference>
<dbReference type="InterPro" id="IPR001867">
    <property type="entry name" value="OmpR/PhoB-type_DNA-bd"/>
</dbReference>
<dbReference type="Gene3D" id="1.10.10.10">
    <property type="entry name" value="Winged helix-like DNA-binding domain superfamily/Winged helix DNA-binding domain"/>
    <property type="match status" value="1"/>
</dbReference>
<dbReference type="InterPro" id="IPR011006">
    <property type="entry name" value="CheY-like_superfamily"/>
</dbReference>
<feature type="domain" description="OmpR/PhoB-type" evidence="9">
    <location>
        <begin position="126"/>
        <end position="226"/>
    </location>
</feature>
<organism evidence="10 11">
    <name type="scientific">Guptibacillus hwajinpoensis</name>
    <dbReference type="NCBI Taxonomy" id="208199"/>
    <lineage>
        <taxon>Bacteria</taxon>
        <taxon>Bacillati</taxon>
        <taxon>Bacillota</taxon>
        <taxon>Bacilli</taxon>
        <taxon>Bacillales</taxon>
        <taxon>Guptibacillaceae</taxon>
        <taxon>Guptibacillus</taxon>
    </lineage>
</organism>
<dbReference type="GO" id="GO:0000156">
    <property type="term" value="F:phosphorelay response regulator activity"/>
    <property type="evidence" value="ECO:0007669"/>
    <property type="project" value="TreeGrafter"/>
</dbReference>
<dbReference type="Proteomes" id="UP000310541">
    <property type="component" value="Unassembled WGS sequence"/>
</dbReference>
<protein>
    <submittedName>
        <fullName evidence="10">Response regulator transcription factor</fullName>
    </submittedName>
</protein>
<dbReference type="Pfam" id="PF00072">
    <property type="entry name" value="Response_reg"/>
    <property type="match status" value="1"/>
</dbReference>
<reference evidence="10 11" key="1">
    <citation type="submission" date="2019-04" db="EMBL/GenBank/DDBJ databases">
        <title>Genome sequence of Bacillus hwajinpoensis strain Y2.</title>
        <authorList>
            <person name="Fair J.L."/>
            <person name="Maclea K.S."/>
        </authorList>
    </citation>
    <scope>NUCLEOTIDE SEQUENCE [LARGE SCALE GENOMIC DNA]</scope>
    <source>
        <strain evidence="10 11">Y2</strain>
    </source>
</reference>
<evidence type="ECO:0000256" key="2">
    <source>
        <dbReference type="ARBA" id="ARBA00023012"/>
    </source>
</evidence>